<dbReference type="PRINTS" id="PR00145">
    <property type="entry name" value="ARGSUCLYASE"/>
</dbReference>
<feature type="domain" description="Fumarate lyase N-terminal" evidence="1">
    <location>
        <begin position="13"/>
        <end position="341"/>
    </location>
</feature>
<dbReference type="RefSeq" id="WP_242070104.1">
    <property type="nucleotide sequence ID" value="NZ_JAEACP010000006.1"/>
</dbReference>
<proteinExistence type="predicted"/>
<dbReference type="InterPro" id="IPR051546">
    <property type="entry name" value="Aspartate_Ammonia-Lyase"/>
</dbReference>
<dbReference type="InterPro" id="IPR020557">
    <property type="entry name" value="Fumarate_lyase_CS"/>
</dbReference>
<dbReference type="InterPro" id="IPR000362">
    <property type="entry name" value="Fumarate_lyase_fam"/>
</dbReference>
<dbReference type="Gene3D" id="1.20.200.10">
    <property type="entry name" value="Fumarase/aspartase (Central domain)"/>
    <property type="match status" value="1"/>
</dbReference>
<dbReference type="SUPFAM" id="SSF48557">
    <property type="entry name" value="L-aspartase-like"/>
    <property type="match status" value="1"/>
</dbReference>
<dbReference type="Pfam" id="PF00206">
    <property type="entry name" value="Lyase_1"/>
    <property type="match status" value="1"/>
</dbReference>
<dbReference type="PRINTS" id="PR00149">
    <property type="entry name" value="FUMRATELYASE"/>
</dbReference>
<dbReference type="InterPro" id="IPR008948">
    <property type="entry name" value="L-Aspartase-like"/>
</dbReference>
<dbReference type="EMBL" id="JBHRSM010000023">
    <property type="protein sequence ID" value="MFC3086933.1"/>
    <property type="molecule type" value="Genomic_DNA"/>
</dbReference>
<dbReference type="InterPro" id="IPR022761">
    <property type="entry name" value="Fumarate_lyase_N"/>
</dbReference>
<keyword evidence="2" id="KW-0456">Lyase</keyword>
<evidence type="ECO:0000259" key="1">
    <source>
        <dbReference type="Pfam" id="PF00206"/>
    </source>
</evidence>
<dbReference type="InterPro" id="IPR024083">
    <property type="entry name" value="Fumarase/histidase_N"/>
</dbReference>
<comment type="caution">
    <text evidence="2">The sequence shown here is derived from an EMBL/GenBank/DDBJ whole genome shotgun (WGS) entry which is preliminary data.</text>
</comment>
<accession>A0ABV7DWJ2</accession>
<keyword evidence="3" id="KW-1185">Reference proteome</keyword>
<dbReference type="PROSITE" id="PS00163">
    <property type="entry name" value="FUMARATE_LYASES"/>
    <property type="match status" value="1"/>
</dbReference>
<dbReference type="GO" id="GO:0016829">
    <property type="term" value="F:lyase activity"/>
    <property type="evidence" value="ECO:0007669"/>
    <property type="project" value="UniProtKB-KW"/>
</dbReference>
<protein>
    <submittedName>
        <fullName evidence="2">Lyase family protein</fullName>
    </submittedName>
</protein>
<reference evidence="3" key="1">
    <citation type="journal article" date="2019" name="Int. J. Syst. Evol. Microbiol.">
        <title>The Global Catalogue of Microorganisms (GCM) 10K type strain sequencing project: providing services to taxonomists for standard genome sequencing and annotation.</title>
        <authorList>
            <consortium name="The Broad Institute Genomics Platform"/>
            <consortium name="The Broad Institute Genome Sequencing Center for Infectious Disease"/>
            <person name="Wu L."/>
            <person name="Ma J."/>
        </authorList>
    </citation>
    <scope>NUCLEOTIDE SEQUENCE [LARGE SCALE GENOMIC DNA]</scope>
    <source>
        <strain evidence="3">KCTC 62102</strain>
    </source>
</reference>
<dbReference type="Gene3D" id="1.10.275.10">
    <property type="entry name" value="Fumarase/aspartase (N-terminal domain)"/>
    <property type="match status" value="1"/>
</dbReference>
<gene>
    <name evidence="2" type="ORF">ACFOD6_12845</name>
</gene>
<sequence>MMRTDKDSLGPVQLPEQALYSAGTARGAANFAGMGRRIADYPHYVGALARLKKAAALANAACGGLSAETAAAIVRACDEILDGQHHDAFVIPVAEGSGGTSTNMNFNEVIANRAGQILGGAPGRFARVHPNDHVNLGQSTNDVVPSAVKLACVLASADLVAAVRALAGAFRDRADANREVLRVGRTCMQAAQPMTYGQLFDGYAALIDRSAEAVAARARRLTVVPMGGTAIGTGLGTLPGYRDRIADEMTAVFGFPVTLPADPFDAMQAADGFVRFSSELKILGEALGKVAADLVILSSDGGAGIGEILLPAVQPGSSIMAGKVNPVIPMMVQQAAFLVHGLDAIVSVAALHGQMEINHFEPIIAHALFDSIAILGTACTGFRARCIEGLHVDAERSHENLIRSSAISSVFLHRYGYERVTGLVKAGQQSGRGLVQEAIAQGVLAEADVRALLASAAAGTSI</sequence>
<name>A0ABV7DWJ2_9RHOB</name>
<dbReference type="PANTHER" id="PTHR42696:SF2">
    <property type="entry name" value="ASPARTATE AMMONIA-LYASE"/>
    <property type="match status" value="1"/>
</dbReference>
<dbReference type="PANTHER" id="PTHR42696">
    <property type="entry name" value="ASPARTATE AMMONIA-LYASE"/>
    <property type="match status" value="1"/>
</dbReference>
<dbReference type="Proteomes" id="UP001595445">
    <property type="component" value="Unassembled WGS sequence"/>
</dbReference>
<organism evidence="2 3">
    <name type="scientific">Tabrizicola soli</name>
    <dbReference type="NCBI Taxonomy" id="2185115"/>
    <lineage>
        <taxon>Bacteria</taxon>
        <taxon>Pseudomonadati</taxon>
        <taxon>Pseudomonadota</taxon>
        <taxon>Alphaproteobacteria</taxon>
        <taxon>Rhodobacterales</taxon>
        <taxon>Paracoccaceae</taxon>
        <taxon>Tabrizicola</taxon>
    </lineage>
</organism>
<evidence type="ECO:0000313" key="3">
    <source>
        <dbReference type="Proteomes" id="UP001595445"/>
    </source>
</evidence>
<evidence type="ECO:0000313" key="2">
    <source>
        <dbReference type="EMBL" id="MFC3086933.1"/>
    </source>
</evidence>